<dbReference type="AlphaFoldDB" id="A0A368EZM1"/>
<dbReference type="Proteomes" id="UP000252519">
    <property type="component" value="Unassembled WGS sequence"/>
</dbReference>
<accession>A0A368EZM1</accession>
<proteinExistence type="predicted"/>
<evidence type="ECO:0000313" key="1">
    <source>
        <dbReference type="EMBL" id="RCN24828.1"/>
    </source>
</evidence>
<dbReference type="EMBL" id="JOJR01016377">
    <property type="protein sequence ID" value="RCN24828.1"/>
    <property type="molecule type" value="Genomic_DNA"/>
</dbReference>
<sequence>MQYDYLGVSGNTFGLGSQHILEVLTGTTSSSTPLFSPVMETTESWHMMWVRQGEQETPAYSATPP</sequence>
<protein>
    <submittedName>
        <fullName evidence="1">Uncharacterized protein</fullName>
    </submittedName>
</protein>
<name>A0A368EZM1_ANCCA</name>
<keyword evidence="2" id="KW-1185">Reference proteome</keyword>
<reference evidence="1 2" key="1">
    <citation type="submission" date="2014-10" db="EMBL/GenBank/DDBJ databases">
        <title>Draft genome of the hookworm Ancylostoma caninum.</title>
        <authorList>
            <person name="Mitreva M."/>
        </authorList>
    </citation>
    <scope>NUCLEOTIDE SEQUENCE [LARGE SCALE GENOMIC DNA]</scope>
    <source>
        <strain evidence="1 2">Baltimore</strain>
    </source>
</reference>
<organism evidence="1 2">
    <name type="scientific">Ancylostoma caninum</name>
    <name type="common">Dog hookworm</name>
    <dbReference type="NCBI Taxonomy" id="29170"/>
    <lineage>
        <taxon>Eukaryota</taxon>
        <taxon>Metazoa</taxon>
        <taxon>Ecdysozoa</taxon>
        <taxon>Nematoda</taxon>
        <taxon>Chromadorea</taxon>
        <taxon>Rhabditida</taxon>
        <taxon>Rhabditina</taxon>
        <taxon>Rhabditomorpha</taxon>
        <taxon>Strongyloidea</taxon>
        <taxon>Ancylostomatidae</taxon>
        <taxon>Ancylostomatinae</taxon>
        <taxon>Ancylostoma</taxon>
    </lineage>
</organism>
<comment type="caution">
    <text evidence="1">The sequence shown here is derived from an EMBL/GenBank/DDBJ whole genome shotgun (WGS) entry which is preliminary data.</text>
</comment>
<gene>
    <name evidence="1" type="ORF">ANCCAN_29468</name>
</gene>
<evidence type="ECO:0000313" key="2">
    <source>
        <dbReference type="Proteomes" id="UP000252519"/>
    </source>
</evidence>